<dbReference type="GO" id="GO:0005829">
    <property type="term" value="C:cytosol"/>
    <property type="evidence" value="ECO:0007669"/>
    <property type="project" value="TreeGrafter"/>
</dbReference>
<proteinExistence type="inferred from homology"/>
<evidence type="ECO:0000313" key="5">
    <source>
        <dbReference type="Proteomes" id="UP000750334"/>
    </source>
</evidence>
<keyword evidence="2" id="KW-0560">Oxidoreductase</keyword>
<dbReference type="GO" id="GO:0003955">
    <property type="term" value="F:NAD(P)H dehydrogenase (quinone) activity"/>
    <property type="evidence" value="ECO:0007669"/>
    <property type="project" value="TreeGrafter"/>
</dbReference>
<comment type="similarity">
    <text evidence="1">Belongs to the NAD(P)H dehydrogenase (quinone) family.</text>
</comment>
<dbReference type="InterPro" id="IPR051545">
    <property type="entry name" value="NAD(P)H_dehydrogenase_qn"/>
</dbReference>
<reference evidence="4 5" key="1">
    <citation type="submission" date="2020-11" db="EMBL/GenBank/DDBJ databases">
        <title>Kefir isolates.</title>
        <authorList>
            <person name="Marcisauskas S."/>
            <person name="Kim Y."/>
            <person name="Blasche S."/>
        </authorList>
    </citation>
    <scope>NUCLEOTIDE SEQUENCE [LARGE SCALE GENOMIC DNA]</scope>
    <source>
        <strain evidence="4 5">OG2</strain>
    </source>
</reference>
<dbReference type="InterPro" id="IPR029039">
    <property type="entry name" value="Flavoprotein-like_sf"/>
</dbReference>
<evidence type="ECO:0000259" key="3">
    <source>
        <dbReference type="Pfam" id="PF02525"/>
    </source>
</evidence>
<protein>
    <recommendedName>
        <fullName evidence="3">Flavodoxin-like fold domain-containing protein</fullName>
    </recommendedName>
</protein>
<dbReference type="AlphaFoldDB" id="A0A9P7BCX9"/>
<organism evidence="4 5">
    <name type="scientific">Maudiozyma exigua</name>
    <name type="common">Yeast</name>
    <name type="synonym">Kazachstania exigua</name>
    <dbReference type="NCBI Taxonomy" id="34358"/>
    <lineage>
        <taxon>Eukaryota</taxon>
        <taxon>Fungi</taxon>
        <taxon>Dikarya</taxon>
        <taxon>Ascomycota</taxon>
        <taxon>Saccharomycotina</taxon>
        <taxon>Saccharomycetes</taxon>
        <taxon>Saccharomycetales</taxon>
        <taxon>Saccharomycetaceae</taxon>
        <taxon>Maudiozyma</taxon>
    </lineage>
</organism>
<dbReference type="EMBL" id="PUHR01000008">
    <property type="protein sequence ID" value="KAG0671793.1"/>
    <property type="molecule type" value="Genomic_DNA"/>
</dbReference>
<dbReference type="OrthoDB" id="26889at2759"/>
<dbReference type="SUPFAM" id="SSF52218">
    <property type="entry name" value="Flavoproteins"/>
    <property type="match status" value="1"/>
</dbReference>
<dbReference type="PANTHER" id="PTHR10204:SF34">
    <property type="entry name" value="NAD(P)H DEHYDROGENASE [QUINONE] 1 ISOFORM 1"/>
    <property type="match status" value="1"/>
</dbReference>
<evidence type="ECO:0000256" key="2">
    <source>
        <dbReference type="ARBA" id="ARBA00023002"/>
    </source>
</evidence>
<evidence type="ECO:0000313" key="4">
    <source>
        <dbReference type="EMBL" id="KAG0671793.1"/>
    </source>
</evidence>
<dbReference type="Pfam" id="PF02525">
    <property type="entry name" value="Flavodoxin_2"/>
    <property type="match status" value="1"/>
</dbReference>
<accession>A0A9P7BCX9</accession>
<evidence type="ECO:0000256" key="1">
    <source>
        <dbReference type="ARBA" id="ARBA00006252"/>
    </source>
</evidence>
<comment type="caution">
    <text evidence="4">The sequence shown here is derived from an EMBL/GenBank/DDBJ whole genome shotgun (WGS) entry which is preliminary data.</text>
</comment>
<sequence length="232" mass="26458">MQTEQQQTKMKVLIVFAHPDKQSLNHSLLEVTTNYLKEKNHEVKVTDLYAQNFKAGVDGDDFLNHEQGKRLFLMRDGGSAYNEGKLSPDIMEEQAKLDWADLVIFQFPMWWYSMPALMKGWIDRVLTQNFSYTGEKMFETAPLAGKKAFIISTVGVPKESYSKGKLGSIGEVFFPIQHGTFELIGFKVLEPIIGYSADSRYSNCFEITSKAIKERIDNIDTIEPMKAQSSYN</sequence>
<dbReference type="InterPro" id="IPR003680">
    <property type="entry name" value="Flavodoxin_fold"/>
</dbReference>
<dbReference type="Proteomes" id="UP000750334">
    <property type="component" value="Unassembled WGS sequence"/>
</dbReference>
<name>A0A9P7BCX9_MAUEX</name>
<gene>
    <name evidence="4" type="ORF">C6P45_005058</name>
</gene>
<dbReference type="PANTHER" id="PTHR10204">
    <property type="entry name" value="NAD P H OXIDOREDUCTASE-RELATED"/>
    <property type="match status" value="1"/>
</dbReference>
<feature type="domain" description="Flavodoxin-like fold" evidence="3">
    <location>
        <begin position="10"/>
        <end position="198"/>
    </location>
</feature>
<dbReference type="Gene3D" id="3.40.50.360">
    <property type="match status" value="1"/>
</dbReference>
<keyword evidence="5" id="KW-1185">Reference proteome</keyword>